<dbReference type="Pfam" id="PF00702">
    <property type="entry name" value="Hydrolase"/>
    <property type="match status" value="1"/>
</dbReference>
<dbReference type="CDD" id="cd07526">
    <property type="entry name" value="HAD_BPGM_like"/>
    <property type="match status" value="1"/>
</dbReference>
<gene>
    <name evidence="5" type="ORF">ACFSM5_12340</name>
</gene>
<dbReference type="GO" id="GO:0016787">
    <property type="term" value="F:hydrolase activity"/>
    <property type="evidence" value="ECO:0007669"/>
    <property type="project" value="UniProtKB-KW"/>
</dbReference>
<dbReference type="InterPro" id="IPR023214">
    <property type="entry name" value="HAD_sf"/>
</dbReference>
<dbReference type="Gene3D" id="3.40.50.1000">
    <property type="entry name" value="HAD superfamily/HAD-like"/>
    <property type="match status" value="1"/>
</dbReference>
<evidence type="ECO:0000313" key="5">
    <source>
        <dbReference type="EMBL" id="MFD2263680.1"/>
    </source>
</evidence>
<keyword evidence="5" id="KW-0378">Hydrolase</keyword>
<dbReference type="Proteomes" id="UP001597295">
    <property type="component" value="Unassembled WGS sequence"/>
</dbReference>
<protein>
    <submittedName>
        <fullName evidence="5">HAD-IA family hydrolase</fullName>
    </submittedName>
</protein>
<dbReference type="InterPro" id="IPR006439">
    <property type="entry name" value="HAD-SF_hydro_IA"/>
</dbReference>
<dbReference type="PANTHER" id="PTHR46193:SF10">
    <property type="entry name" value="6-PHOSPHOGLUCONATE PHOSPHATASE"/>
    <property type="match status" value="1"/>
</dbReference>
<sequence>MTRAHSLPDLIIFDCDGVLVDSEIIGCSALLRELAVLGHDFPLEAAMPVYRGGRMTEMLAHVQERFACVLPDGFETRVRSAAADMFRAELKPIPGIEAALDQISVPICVASNGPRAKIELSLTLTGLLPRFEGRIFSAYDVGHWKPDPTMYLTAARENGVDPARCIVVEDSAPGTRAGIAAGMRVLAYAAETPADELRAVGGEVFFDMADLPRLISAPAPSPTTV</sequence>
<organism evidence="5 6">
    <name type="scientific">Lacibacterium aquatile</name>
    <dbReference type="NCBI Taxonomy" id="1168082"/>
    <lineage>
        <taxon>Bacteria</taxon>
        <taxon>Pseudomonadati</taxon>
        <taxon>Pseudomonadota</taxon>
        <taxon>Alphaproteobacteria</taxon>
        <taxon>Rhodospirillales</taxon>
        <taxon>Rhodospirillaceae</taxon>
    </lineage>
</organism>
<evidence type="ECO:0000313" key="6">
    <source>
        <dbReference type="Proteomes" id="UP001597295"/>
    </source>
</evidence>
<dbReference type="Gene3D" id="1.10.150.240">
    <property type="entry name" value="Putative phosphatase, domain 2"/>
    <property type="match status" value="1"/>
</dbReference>
<dbReference type="SFLD" id="SFLDS00003">
    <property type="entry name" value="Haloacid_Dehalogenase"/>
    <property type="match status" value="1"/>
</dbReference>
<dbReference type="NCBIfam" id="TIGR01509">
    <property type="entry name" value="HAD-SF-IA-v3"/>
    <property type="match status" value="1"/>
</dbReference>
<dbReference type="RefSeq" id="WP_379876706.1">
    <property type="nucleotide sequence ID" value="NZ_JBHUIP010000012.1"/>
</dbReference>
<proteinExistence type="inferred from homology"/>
<evidence type="ECO:0000256" key="3">
    <source>
        <dbReference type="ARBA" id="ARBA00022723"/>
    </source>
</evidence>
<comment type="cofactor">
    <cofactor evidence="1">
        <name>Mg(2+)</name>
        <dbReference type="ChEBI" id="CHEBI:18420"/>
    </cofactor>
</comment>
<evidence type="ECO:0000256" key="2">
    <source>
        <dbReference type="ARBA" id="ARBA00006171"/>
    </source>
</evidence>
<dbReference type="SFLD" id="SFLDG01129">
    <property type="entry name" value="C1.5:_HAD__Beta-PGM__Phosphata"/>
    <property type="match status" value="1"/>
</dbReference>
<reference evidence="6" key="1">
    <citation type="journal article" date="2019" name="Int. J. Syst. Evol. Microbiol.">
        <title>The Global Catalogue of Microorganisms (GCM) 10K type strain sequencing project: providing services to taxonomists for standard genome sequencing and annotation.</title>
        <authorList>
            <consortium name="The Broad Institute Genomics Platform"/>
            <consortium name="The Broad Institute Genome Sequencing Center for Infectious Disease"/>
            <person name="Wu L."/>
            <person name="Ma J."/>
        </authorList>
    </citation>
    <scope>NUCLEOTIDE SEQUENCE [LARGE SCALE GENOMIC DNA]</scope>
    <source>
        <strain evidence="6">CGMCC 1.19062</strain>
    </source>
</reference>
<dbReference type="SUPFAM" id="SSF56784">
    <property type="entry name" value="HAD-like"/>
    <property type="match status" value="1"/>
</dbReference>
<dbReference type="InterPro" id="IPR051600">
    <property type="entry name" value="Beta-PGM-like"/>
</dbReference>
<accession>A0ABW5DWR8</accession>
<dbReference type="InterPro" id="IPR023198">
    <property type="entry name" value="PGP-like_dom2"/>
</dbReference>
<keyword evidence="3" id="KW-0479">Metal-binding</keyword>
<dbReference type="InterPro" id="IPR036412">
    <property type="entry name" value="HAD-like_sf"/>
</dbReference>
<comment type="caution">
    <text evidence="5">The sequence shown here is derived from an EMBL/GenBank/DDBJ whole genome shotgun (WGS) entry which is preliminary data.</text>
</comment>
<name>A0ABW5DWR8_9PROT</name>
<dbReference type="EMBL" id="JBHUIP010000012">
    <property type="protein sequence ID" value="MFD2263680.1"/>
    <property type="molecule type" value="Genomic_DNA"/>
</dbReference>
<keyword evidence="6" id="KW-1185">Reference proteome</keyword>
<keyword evidence="4" id="KW-0460">Magnesium</keyword>
<dbReference type="PANTHER" id="PTHR46193">
    <property type="entry name" value="6-PHOSPHOGLUCONATE PHOSPHATASE"/>
    <property type="match status" value="1"/>
</dbReference>
<comment type="similarity">
    <text evidence="2">Belongs to the HAD-like hydrolase superfamily. CbbY/CbbZ/Gph/YieH family.</text>
</comment>
<evidence type="ECO:0000256" key="4">
    <source>
        <dbReference type="ARBA" id="ARBA00022842"/>
    </source>
</evidence>
<evidence type="ECO:0000256" key="1">
    <source>
        <dbReference type="ARBA" id="ARBA00001946"/>
    </source>
</evidence>